<evidence type="ECO:0000256" key="3">
    <source>
        <dbReference type="PROSITE-ProRule" id="PRU00023"/>
    </source>
</evidence>
<dbReference type="PROSITE" id="PS50297">
    <property type="entry name" value="ANK_REP_REGION"/>
    <property type="match status" value="1"/>
</dbReference>
<evidence type="ECO:0000256" key="2">
    <source>
        <dbReference type="ARBA" id="ARBA00023043"/>
    </source>
</evidence>
<dbReference type="AlphaFoldDB" id="A0A8K1CTW1"/>
<evidence type="ECO:0008006" key="6">
    <source>
        <dbReference type="Google" id="ProtNLM"/>
    </source>
</evidence>
<dbReference type="InterPro" id="IPR002110">
    <property type="entry name" value="Ankyrin_rpt"/>
</dbReference>
<sequence length="437" mass="48129">MMMTKAGMAVWDEVQGDCDAQRLKRALDSSGEKSMTLDGWTPLHYACENRSISDATRAQAIQTLVQYGVDVNAVDEHGWTALHMLSKNKYVAEQDSSLNELLAGGANAGVQTTDSKRTALHFLCENEGVTPSALTRLLKARIDVNAADQDGNTALHYLTENTSITTELLTPLLEAKADLNTQNQFQSTPFHNLCQNSLLTSAFVRLFHQHRANPNTQNNIGNTPFHFACENYSLTVDIIQEFISSKLVNLTITNSLGKTAPELIPAHKQDCVAFAQKYAAPSMGSNISLATAKVSTVAGGEDASDLPSPLTKHLTSWNASLPPFDMAFYNAICCEPAFASTYEEVQEISLQLCEAPNNSTLFHSWEQCLTKWRTSLLVAYTALVQPDLWSNYAEKYGRSVPSDVSKVRGKVVEVWQRFPDPAQRRERLDALTGLFSA</sequence>
<dbReference type="Proteomes" id="UP000794436">
    <property type="component" value="Unassembled WGS sequence"/>
</dbReference>
<gene>
    <name evidence="4" type="ORF">Poli38472_006053</name>
</gene>
<dbReference type="SMART" id="SM00248">
    <property type="entry name" value="ANK"/>
    <property type="match status" value="6"/>
</dbReference>
<feature type="repeat" description="ANK" evidence="3">
    <location>
        <begin position="38"/>
        <end position="76"/>
    </location>
</feature>
<proteinExistence type="predicted"/>
<dbReference type="PANTHER" id="PTHR24198:SF165">
    <property type="entry name" value="ANKYRIN REPEAT-CONTAINING PROTEIN-RELATED"/>
    <property type="match status" value="1"/>
</dbReference>
<dbReference type="SUPFAM" id="SSF48403">
    <property type="entry name" value="Ankyrin repeat"/>
    <property type="match status" value="1"/>
</dbReference>
<protein>
    <recommendedName>
        <fullName evidence="6">Ankyrin repeat protein</fullName>
    </recommendedName>
</protein>
<feature type="repeat" description="ANK" evidence="3">
    <location>
        <begin position="150"/>
        <end position="184"/>
    </location>
</feature>
<comment type="caution">
    <text evidence="4">The sequence shown here is derived from an EMBL/GenBank/DDBJ whole genome shotgun (WGS) entry which is preliminary data.</text>
</comment>
<organism evidence="4 5">
    <name type="scientific">Pythium oligandrum</name>
    <name type="common">Mycoparasitic fungus</name>
    <dbReference type="NCBI Taxonomy" id="41045"/>
    <lineage>
        <taxon>Eukaryota</taxon>
        <taxon>Sar</taxon>
        <taxon>Stramenopiles</taxon>
        <taxon>Oomycota</taxon>
        <taxon>Peronosporomycetes</taxon>
        <taxon>Pythiales</taxon>
        <taxon>Pythiaceae</taxon>
        <taxon>Pythium</taxon>
    </lineage>
</organism>
<dbReference type="Gene3D" id="1.25.40.20">
    <property type="entry name" value="Ankyrin repeat-containing domain"/>
    <property type="match status" value="2"/>
</dbReference>
<dbReference type="EMBL" id="SPLM01000002">
    <property type="protein sequence ID" value="TMW68585.1"/>
    <property type="molecule type" value="Genomic_DNA"/>
</dbReference>
<dbReference type="Pfam" id="PF13637">
    <property type="entry name" value="Ank_4"/>
    <property type="match status" value="1"/>
</dbReference>
<evidence type="ECO:0000313" key="5">
    <source>
        <dbReference type="Proteomes" id="UP000794436"/>
    </source>
</evidence>
<evidence type="ECO:0000313" key="4">
    <source>
        <dbReference type="EMBL" id="TMW68585.1"/>
    </source>
</evidence>
<accession>A0A8K1CTW1</accession>
<keyword evidence="5" id="KW-1185">Reference proteome</keyword>
<dbReference type="PROSITE" id="PS50088">
    <property type="entry name" value="ANK_REPEAT"/>
    <property type="match status" value="2"/>
</dbReference>
<evidence type="ECO:0000256" key="1">
    <source>
        <dbReference type="ARBA" id="ARBA00022737"/>
    </source>
</evidence>
<dbReference type="OrthoDB" id="194358at2759"/>
<keyword evidence="1" id="KW-0677">Repeat</keyword>
<dbReference type="InterPro" id="IPR036770">
    <property type="entry name" value="Ankyrin_rpt-contain_sf"/>
</dbReference>
<reference evidence="4" key="1">
    <citation type="submission" date="2019-03" db="EMBL/GenBank/DDBJ databases">
        <title>Long read genome sequence of the mycoparasitic Pythium oligandrum ATCC 38472 isolated from sugarbeet rhizosphere.</title>
        <authorList>
            <person name="Gaulin E."/>
        </authorList>
    </citation>
    <scope>NUCLEOTIDE SEQUENCE</scope>
    <source>
        <strain evidence="4">ATCC 38472_TT</strain>
    </source>
</reference>
<dbReference type="Pfam" id="PF12796">
    <property type="entry name" value="Ank_2"/>
    <property type="match status" value="2"/>
</dbReference>
<name>A0A8K1CTW1_PYTOL</name>
<keyword evidence="2 3" id="KW-0040">ANK repeat</keyword>
<dbReference type="PANTHER" id="PTHR24198">
    <property type="entry name" value="ANKYRIN REPEAT AND PROTEIN KINASE DOMAIN-CONTAINING PROTEIN"/>
    <property type="match status" value="1"/>
</dbReference>